<evidence type="ECO:0000256" key="6">
    <source>
        <dbReference type="ARBA" id="ARBA00038076"/>
    </source>
</evidence>
<evidence type="ECO:0000256" key="2">
    <source>
        <dbReference type="ARBA" id="ARBA00022475"/>
    </source>
</evidence>
<evidence type="ECO:0000313" key="11">
    <source>
        <dbReference type="Proteomes" id="UP001430193"/>
    </source>
</evidence>
<evidence type="ECO:0000256" key="1">
    <source>
        <dbReference type="ARBA" id="ARBA00004651"/>
    </source>
</evidence>
<dbReference type="PANTHER" id="PTHR30572">
    <property type="entry name" value="MEMBRANE COMPONENT OF TRANSPORTER-RELATED"/>
    <property type="match status" value="1"/>
</dbReference>
<feature type="domain" description="MacB-like periplasmic core" evidence="9">
    <location>
        <begin position="52"/>
        <end position="253"/>
    </location>
</feature>
<feature type="transmembrane region" description="Helical" evidence="7">
    <location>
        <begin position="382"/>
        <end position="402"/>
    </location>
</feature>
<keyword evidence="11" id="KW-1185">Reference proteome</keyword>
<accession>A0ABS2KFR8</accession>
<dbReference type="InterPro" id="IPR050250">
    <property type="entry name" value="Macrolide_Exporter_MacB"/>
</dbReference>
<evidence type="ECO:0000256" key="4">
    <source>
        <dbReference type="ARBA" id="ARBA00022989"/>
    </source>
</evidence>
<feature type="transmembrane region" description="Helical" evidence="7">
    <location>
        <begin position="297"/>
        <end position="321"/>
    </location>
</feature>
<dbReference type="InterPro" id="IPR025857">
    <property type="entry name" value="MacB_PCD"/>
</dbReference>
<dbReference type="RefSeq" id="WP_204631228.1">
    <property type="nucleotide sequence ID" value="NZ_BSOC01000003.1"/>
</dbReference>
<evidence type="ECO:0000259" key="9">
    <source>
        <dbReference type="Pfam" id="PF12704"/>
    </source>
</evidence>
<dbReference type="Proteomes" id="UP001430193">
    <property type="component" value="Unassembled WGS sequence"/>
</dbReference>
<reference evidence="10" key="1">
    <citation type="submission" date="2020-10" db="EMBL/GenBank/DDBJ databases">
        <title>Phylogeny of dyella-like bacteria.</title>
        <authorList>
            <person name="Fu J."/>
        </authorList>
    </citation>
    <scope>NUCLEOTIDE SEQUENCE</scope>
    <source>
        <strain evidence="10">DHON07</strain>
    </source>
</reference>
<dbReference type="Pfam" id="PF02687">
    <property type="entry name" value="FtsX"/>
    <property type="match status" value="1"/>
</dbReference>
<dbReference type="PANTHER" id="PTHR30572:SF4">
    <property type="entry name" value="ABC TRANSPORTER PERMEASE YTRF"/>
    <property type="match status" value="1"/>
</dbReference>
<dbReference type="InterPro" id="IPR003838">
    <property type="entry name" value="ABC3_permease_C"/>
</dbReference>
<evidence type="ECO:0000256" key="5">
    <source>
        <dbReference type="ARBA" id="ARBA00023136"/>
    </source>
</evidence>
<evidence type="ECO:0000259" key="8">
    <source>
        <dbReference type="Pfam" id="PF02687"/>
    </source>
</evidence>
<proteinExistence type="inferred from homology"/>
<organism evidence="10 11">
    <name type="scientific">Dyella mobilis</name>
    <dbReference type="NCBI Taxonomy" id="1849582"/>
    <lineage>
        <taxon>Bacteria</taxon>
        <taxon>Pseudomonadati</taxon>
        <taxon>Pseudomonadota</taxon>
        <taxon>Gammaproteobacteria</taxon>
        <taxon>Lysobacterales</taxon>
        <taxon>Rhodanobacteraceae</taxon>
        <taxon>Dyella</taxon>
    </lineage>
</organism>
<feature type="transmembrane region" description="Helical" evidence="7">
    <location>
        <begin position="341"/>
        <end position="370"/>
    </location>
</feature>
<evidence type="ECO:0000256" key="3">
    <source>
        <dbReference type="ARBA" id="ARBA00022692"/>
    </source>
</evidence>
<protein>
    <submittedName>
        <fullName evidence="10">ABC transporter permease</fullName>
    </submittedName>
</protein>
<evidence type="ECO:0000256" key="7">
    <source>
        <dbReference type="SAM" id="Phobius"/>
    </source>
</evidence>
<gene>
    <name evidence="10" type="ORF">ISS99_08750</name>
</gene>
<comment type="similarity">
    <text evidence="6">Belongs to the ABC-4 integral membrane protein family.</text>
</comment>
<comment type="caution">
    <text evidence="10">The sequence shown here is derived from an EMBL/GenBank/DDBJ whole genome shotgun (WGS) entry which is preliminary data.</text>
</comment>
<dbReference type="Pfam" id="PF12704">
    <property type="entry name" value="MacB_PCD"/>
    <property type="match status" value="1"/>
</dbReference>
<dbReference type="EMBL" id="JADIKF010000038">
    <property type="protein sequence ID" value="MBM7129612.1"/>
    <property type="molecule type" value="Genomic_DNA"/>
</dbReference>
<comment type="subcellular location">
    <subcellularLocation>
        <location evidence="1">Cell membrane</location>
        <topology evidence="1">Multi-pass membrane protein</topology>
    </subcellularLocation>
</comment>
<name>A0ABS2KFR8_9GAMM</name>
<sequence length="419" mass="45246">MAIHPIIAALRKHKTGTVLIVLQIALTLAIVCNALFVVTQRLERIHRVTGIDEADILFVSTSHAGLSADTDSGKARIDADIQGDLQTLRKLPDVADAYESEMLPLSNDNWTLGLKRSRDDRRGAPGAMVYADDHAISTLGIKLIAGRNFQPDEIAQHTLLGMLEPSVVIITKHMADELFPNGDALGKQVYMVGGATKPSTIIGIVDRLESAASQTDSDNLSWNSMLLPYRMTESQRYYVVRAKPGRLEAAMKSVPAALYAQDPQRVIPDGQGDKAGVRTFAQIREEAYKSDVGLAQLMVAISITLLAVTAAGIVGLSSFWVGQRRKQIGVRRALGATRHSILYYFLTENALISTCGVVLGAALAIGFNLWMVTQFEMHRLPMPYVVSGVVLLLILGQAAVLGPALSASSVPPIEATRSV</sequence>
<keyword evidence="4 7" id="KW-1133">Transmembrane helix</keyword>
<keyword evidence="3 7" id="KW-0812">Transmembrane</keyword>
<keyword evidence="5 7" id="KW-0472">Membrane</keyword>
<evidence type="ECO:0000313" key="10">
    <source>
        <dbReference type="EMBL" id="MBM7129612.1"/>
    </source>
</evidence>
<feature type="transmembrane region" description="Helical" evidence="7">
    <location>
        <begin position="20"/>
        <end position="38"/>
    </location>
</feature>
<keyword evidence="2" id="KW-1003">Cell membrane</keyword>
<feature type="domain" description="ABC3 transporter permease C-terminal" evidence="8">
    <location>
        <begin position="300"/>
        <end position="402"/>
    </location>
</feature>